<name>A0ABP6ZWK1_9ACTN</name>
<comment type="caution">
    <text evidence="7">The sequence shown here is derived from an EMBL/GenBank/DDBJ whole genome shotgun (WGS) entry which is preliminary data.</text>
</comment>
<feature type="transmembrane region" description="Helical" evidence="5">
    <location>
        <begin position="62"/>
        <end position="84"/>
    </location>
</feature>
<dbReference type="Pfam" id="PF06803">
    <property type="entry name" value="DUF1232"/>
    <property type="match status" value="1"/>
</dbReference>
<accession>A0ABP6ZWK1</accession>
<dbReference type="Proteomes" id="UP001501074">
    <property type="component" value="Unassembled WGS sequence"/>
</dbReference>
<evidence type="ECO:0000256" key="4">
    <source>
        <dbReference type="ARBA" id="ARBA00023136"/>
    </source>
</evidence>
<protein>
    <recommendedName>
        <fullName evidence="6">DUF1232 domain-containing protein</fullName>
    </recommendedName>
</protein>
<evidence type="ECO:0000256" key="5">
    <source>
        <dbReference type="SAM" id="Phobius"/>
    </source>
</evidence>
<keyword evidence="4 5" id="KW-0472">Membrane</keyword>
<feature type="transmembrane region" description="Helical" evidence="5">
    <location>
        <begin position="39"/>
        <end position="56"/>
    </location>
</feature>
<evidence type="ECO:0000313" key="8">
    <source>
        <dbReference type="Proteomes" id="UP001501074"/>
    </source>
</evidence>
<evidence type="ECO:0000256" key="2">
    <source>
        <dbReference type="ARBA" id="ARBA00022692"/>
    </source>
</evidence>
<reference evidence="8" key="1">
    <citation type="journal article" date="2019" name="Int. J. Syst. Evol. Microbiol.">
        <title>The Global Catalogue of Microorganisms (GCM) 10K type strain sequencing project: providing services to taxonomists for standard genome sequencing and annotation.</title>
        <authorList>
            <consortium name="The Broad Institute Genomics Platform"/>
            <consortium name="The Broad Institute Genome Sequencing Center for Infectious Disease"/>
            <person name="Wu L."/>
            <person name="Ma J."/>
        </authorList>
    </citation>
    <scope>NUCLEOTIDE SEQUENCE [LARGE SCALE GENOMIC DNA]</scope>
    <source>
        <strain evidence="8">JCM 16902</strain>
    </source>
</reference>
<keyword evidence="2 5" id="KW-0812">Transmembrane</keyword>
<comment type="subcellular location">
    <subcellularLocation>
        <location evidence="1">Endomembrane system</location>
        <topology evidence="1">Multi-pass membrane protein</topology>
    </subcellularLocation>
</comment>
<proteinExistence type="predicted"/>
<dbReference type="RefSeq" id="WP_231480892.1">
    <property type="nucleotide sequence ID" value="NZ_BAAAZO010000006.1"/>
</dbReference>
<evidence type="ECO:0000256" key="1">
    <source>
        <dbReference type="ARBA" id="ARBA00004127"/>
    </source>
</evidence>
<organism evidence="7 8">
    <name type="scientific">Kineosporia mesophila</name>
    <dbReference type="NCBI Taxonomy" id="566012"/>
    <lineage>
        <taxon>Bacteria</taxon>
        <taxon>Bacillati</taxon>
        <taxon>Actinomycetota</taxon>
        <taxon>Actinomycetes</taxon>
        <taxon>Kineosporiales</taxon>
        <taxon>Kineosporiaceae</taxon>
        <taxon>Kineosporia</taxon>
    </lineage>
</organism>
<keyword evidence="8" id="KW-1185">Reference proteome</keyword>
<gene>
    <name evidence="7" type="ORF">GCM10022223_39930</name>
</gene>
<dbReference type="InterPro" id="IPR010652">
    <property type="entry name" value="DUF1232"/>
</dbReference>
<sequence length="124" mass="13512">MGDNTTVTVVVAFVVVLLLVAVALLVVGLYVIYRYRLPLRGIAAMVASFAYLISPIDAAPEAVLGPFGMVDDAGVLTIVAFYVFHLIKARRTNMPMGKAAGIALRDTARNYPRNRPGRDHDPRR</sequence>
<keyword evidence="3 5" id="KW-1133">Transmembrane helix</keyword>
<evidence type="ECO:0000256" key="3">
    <source>
        <dbReference type="ARBA" id="ARBA00022989"/>
    </source>
</evidence>
<evidence type="ECO:0000313" key="7">
    <source>
        <dbReference type="EMBL" id="GAA3619128.1"/>
    </source>
</evidence>
<dbReference type="EMBL" id="BAAAZO010000006">
    <property type="protein sequence ID" value="GAA3619128.1"/>
    <property type="molecule type" value="Genomic_DNA"/>
</dbReference>
<evidence type="ECO:0000259" key="6">
    <source>
        <dbReference type="Pfam" id="PF06803"/>
    </source>
</evidence>
<feature type="transmembrane region" description="Helical" evidence="5">
    <location>
        <begin position="6"/>
        <end position="32"/>
    </location>
</feature>
<feature type="domain" description="DUF1232" evidence="6">
    <location>
        <begin position="42"/>
        <end position="77"/>
    </location>
</feature>